<dbReference type="InterPro" id="IPR014001">
    <property type="entry name" value="Helicase_ATP-bd"/>
</dbReference>
<dbReference type="SMART" id="SM00487">
    <property type="entry name" value="DEXDc"/>
    <property type="match status" value="1"/>
</dbReference>
<evidence type="ECO:0000313" key="5">
    <source>
        <dbReference type="Proteomes" id="UP000014174"/>
    </source>
</evidence>
<dbReference type="GO" id="GO:0005524">
    <property type="term" value="F:ATP binding"/>
    <property type="evidence" value="ECO:0007669"/>
    <property type="project" value="InterPro"/>
</dbReference>
<dbReference type="PROSITE" id="PS51194">
    <property type="entry name" value="HELICASE_CTER"/>
    <property type="match status" value="1"/>
</dbReference>
<accession>R9GL46</accession>
<dbReference type="Gene3D" id="3.40.50.300">
    <property type="entry name" value="P-loop containing nucleotide triphosphate hydrolases"/>
    <property type="match status" value="1"/>
</dbReference>
<gene>
    <name evidence="4" type="ORF">ADIARSV_4276</name>
</gene>
<dbReference type="EMBL" id="AQPN01000147">
    <property type="protein sequence ID" value="EOR92552.1"/>
    <property type="molecule type" value="Genomic_DNA"/>
</dbReference>
<dbReference type="SUPFAM" id="SSF52540">
    <property type="entry name" value="P-loop containing nucleoside triphosphate hydrolases"/>
    <property type="match status" value="2"/>
</dbReference>
<protein>
    <submittedName>
        <fullName evidence="4">Uncharacterized protein</fullName>
    </submittedName>
</protein>
<proteinExistence type="predicted"/>
<dbReference type="OrthoDB" id="9760715at2"/>
<evidence type="ECO:0000259" key="2">
    <source>
        <dbReference type="PROSITE" id="PS51192"/>
    </source>
</evidence>
<name>R9GL46_9SPHI</name>
<dbReference type="InterPro" id="IPR038718">
    <property type="entry name" value="SNF2-like_sf"/>
</dbReference>
<dbReference type="Proteomes" id="UP000014174">
    <property type="component" value="Unassembled WGS sequence"/>
</dbReference>
<dbReference type="InterPro" id="IPR027417">
    <property type="entry name" value="P-loop_NTPase"/>
</dbReference>
<evidence type="ECO:0000313" key="4">
    <source>
        <dbReference type="EMBL" id="EOR92552.1"/>
    </source>
</evidence>
<dbReference type="Gene3D" id="3.40.50.10810">
    <property type="entry name" value="Tandem AAA-ATPase domain"/>
    <property type="match status" value="1"/>
</dbReference>
<evidence type="ECO:0000256" key="1">
    <source>
        <dbReference type="ARBA" id="ARBA00022801"/>
    </source>
</evidence>
<sequence>MLRVDSSKPFKVVYSLCKHEYLGWLIEPHVVQLNSDGGFSLTYQRLFSNTIQEFSKEFDEIDFKLIKLLDETEQSHVIKRYYKKLIRPAEFFARIFDDKLFQIIRPKIEKRLIEAITLLRHKGFYLMSREGWPVDHLLEIAEEPASVLFHFRRNEEETRYFPTIKYKGTRIEFMFKDAQIVCNEPAWLLLENVVYNFQDEMEGKKLQPFLNKRFISIPKTSEKNYFERFVAPLIEKHNVFADGFQINTEKFDAIPVLKVDFIPGGTSRLELLFKYGEYTFPAGVGRKVSVRMQIEGDDYIFHRIKRSQLWEKNKLDELLHLGLKKTTDLFSQFEVEPVSEETDPALSIIEWLNTNHAALAELNFVIEQVEGKKRFLFGTSKVELDFQENNDWFDLKAVVFFGPYQIPFIDLRHHILNKIREYVLPSGEIAIIPEEWFAQYGNLMMFTELHGQHLRLKKHHIGLIADYANSELATITMGRKLQMLSAFEEIEEAPVPVNFKGVLRPYQKAGYDWFHFLRKYHFGGCLADDMGLGKTVQTLALLQKIKEENVKEGTLSTSLIIMPTSLIYNWENEAGKFAPELKILVHTGSLRNKDLSRFLEYDVVLTTYGITRVDIELMVHIYFHYIILDESQNIKNPASKAYKAVRQLKSKNKLILSGTPVENTVNDLWAQMSFINPGLLGTQTFFQNDFTNPIEKKKDDEKAKKLLALIKPFVLRRTKNQVAKELPDKTEQLFYCRMTDDQAEYYENVKSEYRNALLDSLEDGTYVKSQIQVLQGLTRLRQIANHPLMVDKEYEGESGKFENVIHTLENVLAEGHKVLVFSQFVKQLDIYRAYLDKENVTYAYLDGSTKNRGEVVEGFQRNDEIKLFLISLKAGGVGLNLTEADYVFLLDPWWNPAVEQQAVDRTHRIGQTKNVFIYKFITKDSVEEKILALQNRKRIVAETLITTEESFVKSLSPEDIRDILN</sequence>
<keyword evidence="1" id="KW-0378">Hydrolase</keyword>
<evidence type="ECO:0000259" key="3">
    <source>
        <dbReference type="PROSITE" id="PS51194"/>
    </source>
</evidence>
<dbReference type="PATRIC" id="fig|1150600.3.peg.4230"/>
<dbReference type="InterPro" id="IPR049730">
    <property type="entry name" value="SNF2/RAD54-like_C"/>
</dbReference>
<dbReference type="Pfam" id="PF00271">
    <property type="entry name" value="Helicase_C"/>
    <property type="match status" value="1"/>
</dbReference>
<dbReference type="AlphaFoldDB" id="R9GL46"/>
<dbReference type="InterPro" id="IPR001650">
    <property type="entry name" value="Helicase_C-like"/>
</dbReference>
<dbReference type="Pfam" id="PF00176">
    <property type="entry name" value="SNF2-rel_dom"/>
    <property type="match status" value="1"/>
</dbReference>
<dbReference type="CDD" id="cd18012">
    <property type="entry name" value="DEXQc_arch_SWI2_SNF2"/>
    <property type="match status" value="1"/>
</dbReference>
<dbReference type="PROSITE" id="PS51192">
    <property type="entry name" value="HELICASE_ATP_BIND_1"/>
    <property type="match status" value="1"/>
</dbReference>
<dbReference type="eggNOG" id="COG0553">
    <property type="taxonomic scope" value="Bacteria"/>
</dbReference>
<reference evidence="4 5" key="1">
    <citation type="journal article" date="2013" name="Genome Announc.">
        <title>Draft Genome Sequence of Arcticibacter svalbardensis Strain MN12-7T, a Member of the Family Sphingobacteriaceae Isolated from an Arctic Soil Sample.</title>
        <authorList>
            <person name="Shivaji S."/>
            <person name="Ara S."/>
            <person name="Prasad S."/>
            <person name="Manasa B.P."/>
            <person name="Begum Z."/>
            <person name="Singh A."/>
            <person name="Kumar Pinnaka A."/>
        </authorList>
    </citation>
    <scope>NUCLEOTIDE SEQUENCE [LARGE SCALE GENOMIC DNA]</scope>
    <source>
        <strain evidence="4 5">MN12-7</strain>
    </source>
</reference>
<dbReference type="RefSeq" id="WP_016197491.1">
    <property type="nucleotide sequence ID" value="NZ_AQPN01000147.1"/>
</dbReference>
<dbReference type="SMART" id="SM00490">
    <property type="entry name" value="HELICc"/>
    <property type="match status" value="1"/>
</dbReference>
<dbReference type="InterPro" id="IPR000330">
    <property type="entry name" value="SNF2_N"/>
</dbReference>
<keyword evidence="5" id="KW-1185">Reference proteome</keyword>
<dbReference type="PANTHER" id="PTHR10799">
    <property type="entry name" value="SNF2/RAD54 HELICASE FAMILY"/>
    <property type="match status" value="1"/>
</dbReference>
<organism evidence="4 5">
    <name type="scientific">Arcticibacter svalbardensis MN12-7</name>
    <dbReference type="NCBI Taxonomy" id="1150600"/>
    <lineage>
        <taxon>Bacteria</taxon>
        <taxon>Pseudomonadati</taxon>
        <taxon>Bacteroidota</taxon>
        <taxon>Sphingobacteriia</taxon>
        <taxon>Sphingobacteriales</taxon>
        <taxon>Sphingobacteriaceae</taxon>
        <taxon>Arcticibacter</taxon>
    </lineage>
</organism>
<dbReference type="GO" id="GO:0016787">
    <property type="term" value="F:hydrolase activity"/>
    <property type="evidence" value="ECO:0007669"/>
    <property type="project" value="UniProtKB-KW"/>
</dbReference>
<comment type="caution">
    <text evidence="4">The sequence shown here is derived from an EMBL/GenBank/DDBJ whole genome shotgun (WGS) entry which is preliminary data.</text>
</comment>
<dbReference type="CDD" id="cd18793">
    <property type="entry name" value="SF2_C_SNF"/>
    <property type="match status" value="1"/>
</dbReference>
<dbReference type="STRING" id="1150600.ADIARSV_4276"/>
<feature type="domain" description="Helicase C-terminal" evidence="3">
    <location>
        <begin position="803"/>
        <end position="959"/>
    </location>
</feature>
<feature type="domain" description="Helicase ATP-binding" evidence="2">
    <location>
        <begin position="515"/>
        <end position="678"/>
    </location>
</feature>